<dbReference type="PANTHER" id="PTHR42872:SF6">
    <property type="entry name" value="PROTEIN-GLUTAMATE METHYLESTERASE_PROTEIN-GLUTAMINE GLUTAMINASE"/>
    <property type="match status" value="1"/>
</dbReference>
<accession>A0A1T5KPE5</accession>
<organism evidence="6 7">
    <name type="scientific">Ohtaekwangia koreensis</name>
    <dbReference type="NCBI Taxonomy" id="688867"/>
    <lineage>
        <taxon>Bacteria</taxon>
        <taxon>Pseudomonadati</taxon>
        <taxon>Bacteroidota</taxon>
        <taxon>Cytophagia</taxon>
        <taxon>Cytophagales</taxon>
        <taxon>Fulvivirgaceae</taxon>
        <taxon>Ohtaekwangia</taxon>
    </lineage>
</organism>
<dbReference type="EMBL" id="FUZU01000001">
    <property type="protein sequence ID" value="SKC65540.1"/>
    <property type="molecule type" value="Genomic_DNA"/>
</dbReference>
<dbReference type="Gene3D" id="3.40.50.180">
    <property type="entry name" value="Methylesterase CheB, C-terminal domain"/>
    <property type="match status" value="1"/>
</dbReference>
<evidence type="ECO:0000256" key="3">
    <source>
        <dbReference type="ARBA" id="ARBA00048267"/>
    </source>
</evidence>
<evidence type="ECO:0000259" key="5">
    <source>
        <dbReference type="PROSITE" id="PS50122"/>
    </source>
</evidence>
<reference evidence="6 7" key="1">
    <citation type="submission" date="2017-02" db="EMBL/GenBank/DDBJ databases">
        <authorList>
            <person name="Peterson S.W."/>
        </authorList>
    </citation>
    <scope>NUCLEOTIDE SEQUENCE [LARGE SCALE GENOMIC DNA]</scope>
    <source>
        <strain evidence="6 7">DSM 25262</strain>
    </source>
</reference>
<feature type="active site" evidence="4">
    <location>
        <position position="13"/>
    </location>
</feature>
<keyword evidence="1 4" id="KW-0378">Hydrolase</keyword>
<dbReference type="GO" id="GO:0008984">
    <property type="term" value="F:protein-glutamate methylesterase activity"/>
    <property type="evidence" value="ECO:0007669"/>
    <property type="project" value="UniProtKB-EC"/>
</dbReference>
<evidence type="ECO:0000313" key="7">
    <source>
        <dbReference type="Proteomes" id="UP000190961"/>
    </source>
</evidence>
<dbReference type="EC" id="3.1.1.61" evidence="2"/>
<dbReference type="InterPro" id="IPR000673">
    <property type="entry name" value="Sig_transdc_resp-reg_Me-estase"/>
</dbReference>
<dbReference type="Pfam" id="PF01339">
    <property type="entry name" value="CheB_methylest"/>
    <property type="match status" value="1"/>
</dbReference>
<dbReference type="SUPFAM" id="SSF52738">
    <property type="entry name" value="Methylesterase CheB, C-terminal domain"/>
    <property type="match status" value="1"/>
</dbReference>
<gene>
    <name evidence="6" type="ORF">SAMN05660236_2434</name>
</gene>
<dbReference type="RefSeq" id="WP_159453682.1">
    <property type="nucleotide sequence ID" value="NZ_FUZU01000001.1"/>
</dbReference>
<feature type="active site" evidence="4">
    <location>
        <position position="40"/>
    </location>
</feature>
<name>A0A1T5KPE5_9BACT</name>
<dbReference type="PROSITE" id="PS50122">
    <property type="entry name" value="CHEB"/>
    <property type="match status" value="1"/>
</dbReference>
<dbReference type="CDD" id="cd16434">
    <property type="entry name" value="CheB-CheR_fusion"/>
    <property type="match status" value="1"/>
</dbReference>
<keyword evidence="7" id="KW-1185">Reference proteome</keyword>
<dbReference type="Proteomes" id="UP000190961">
    <property type="component" value="Unassembled WGS sequence"/>
</dbReference>
<dbReference type="InterPro" id="IPR035909">
    <property type="entry name" value="CheB_C"/>
</dbReference>
<comment type="catalytic activity">
    <reaction evidence="3">
        <text>[protein]-L-glutamate 5-O-methyl ester + H2O = L-glutamyl-[protein] + methanol + H(+)</text>
        <dbReference type="Rhea" id="RHEA:23236"/>
        <dbReference type="Rhea" id="RHEA-COMP:10208"/>
        <dbReference type="Rhea" id="RHEA-COMP:10311"/>
        <dbReference type="ChEBI" id="CHEBI:15377"/>
        <dbReference type="ChEBI" id="CHEBI:15378"/>
        <dbReference type="ChEBI" id="CHEBI:17790"/>
        <dbReference type="ChEBI" id="CHEBI:29973"/>
        <dbReference type="ChEBI" id="CHEBI:82795"/>
        <dbReference type="EC" id="3.1.1.61"/>
    </reaction>
</comment>
<dbReference type="GO" id="GO:0000156">
    <property type="term" value="F:phosphorelay response regulator activity"/>
    <property type="evidence" value="ECO:0007669"/>
    <property type="project" value="InterPro"/>
</dbReference>
<dbReference type="OrthoDB" id="649924at2"/>
<evidence type="ECO:0000256" key="2">
    <source>
        <dbReference type="ARBA" id="ARBA00039140"/>
    </source>
</evidence>
<dbReference type="GO" id="GO:0006935">
    <property type="term" value="P:chemotaxis"/>
    <property type="evidence" value="ECO:0007669"/>
    <property type="project" value="UniProtKB-UniRule"/>
</dbReference>
<evidence type="ECO:0000256" key="1">
    <source>
        <dbReference type="ARBA" id="ARBA00022801"/>
    </source>
</evidence>
<dbReference type="STRING" id="688867.SAMN05660236_2434"/>
<dbReference type="AlphaFoldDB" id="A0A1T5KPE5"/>
<feature type="active site" evidence="4">
    <location>
        <position position="132"/>
    </location>
</feature>
<dbReference type="PANTHER" id="PTHR42872">
    <property type="entry name" value="PROTEIN-GLUTAMATE METHYLESTERASE/PROTEIN-GLUTAMINE GLUTAMINASE"/>
    <property type="match status" value="1"/>
</dbReference>
<dbReference type="GO" id="GO:0005737">
    <property type="term" value="C:cytoplasm"/>
    <property type="evidence" value="ECO:0007669"/>
    <property type="project" value="InterPro"/>
</dbReference>
<proteinExistence type="predicted"/>
<feature type="domain" description="CheB-type methylesterase" evidence="5">
    <location>
        <begin position="1"/>
        <end position="190"/>
    </location>
</feature>
<evidence type="ECO:0000256" key="4">
    <source>
        <dbReference type="PROSITE-ProRule" id="PRU00050"/>
    </source>
</evidence>
<evidence type="ECO:0000313" key="6">
    <source>
        <dbReference type="EMBL" id="SKC65540.1"/>
    </source>
</evidence>
<sequence length="195" mass="21471">MENSFFIIGLGSSAGGQNALIEFFENLPPDPNAAFVVVTHLWRTHKTTLGDILSKATPLPVSLIKNHQKIENNHIYVMPENVELQIKYGIACTRPRKEEEIINRAIDTFFISLAEDQKEHAAGIIFSGCGSDGAKGVKRIHELKGKVFVQDPTSAAFNMMPKAAIEADHPDSIETPTALAKNLVYLLSKKYSVIP</sequence>
<keyword evidence="4" id="KW-0145">Chemotaxis</keyword>
<protein>
    <recommendedName>
        <fullName evidence="2">protein-glutamate methylesterase</fullName>
        <ecNumber evidence="2">3.1.1.61</ecNumber>
    </recommendedName>
</protein>